<comment type="subunit">
    <text evidence="2 8">Homodimer.</text>
</comment>
<dbReference type="GO" id="GO:0052717">
    <property type="term" value="F:tRNA-specific adenosine-34 deaminase activity"/>
    <property type="evidence" value="ECO:0007669"/>
    <property type="project" value="UniProtKB-UniRule"/>
</dbReference>
<dbReference type="SUPFAM" id="SSF53927">
    <property type="entry name" value="Cytidine deaminase-like"/>
    <property type="match status" value="1"/>
</dbReference>
<evidence type="ECO:0000256" key="6">
    <source>
        <dbReference type="ARBA" id="ARBA00022833"/>
    </source>
</evidence>
<dbReference type="Proteomes" id="UP000063964">
    <property type="component" value="Chromosome"/>
</dbReference>
<sequence length="175" mass="19245">MTFYQSSPPAGPEAHLTWEPFMHEALRLADMAEQRGDIPVGAVVVDAFGRVLGRGENRTIHGTDPTAHAEILALRDACARAGNHRLPGMVLVATLEPCIMCVGAVIQARLAGVVYAARDPKAGCLESCLEGASLPWSNHHFWIFGGVLRDECSARLSGFFQRRREEKRLFKHAER</sequence>
<dbReference type="PROSITE" id="PS00903">
    <property type="entry name" value="CYT_DCMP_DEAMINASES_1"/>
    <property type="match status" value="1"/>
</dbReference>
<keyword evidence="11" id="KW-1185">Reference proteome</keyword>
<evidence type="ECO:0000256" key="5">
    <source>
        <dbReference type="ARBA" id="ARBA00022801"/>
    </source>
</evidence>
<keyword evidence="3 8" id="KW-0819">tRNA processing</keyword>
<evidence type="ECO:0000256" key="3">
    <source>
        <dbReference type="ARBA" id="ARBA00022694"/>
    </source>
</evidence>
<feature type="active site" description="Proton donor" evidence="8">
    <location>
        <position position="70"/>
    </location>
</feature>
<dbReference type="STRING" id="888061.AXF15_04675"/>
<evidence type="ECO:0000313" key="10">
    <source>
        <dbReference type="EMBL" id="AMD92474.1"/>
    </source>
</evidence>
<name>A0A0X8JPA1_9BACT</name>
<dbReference type="PANTHER" id="PTHR11079:SF202">
    <property type="entry name" value="TRNA-SPECIFIC ADENOSINE DEAMINASE"/>
    <property type="match status" value="1"/>
</dbReference>
<comment type="catalytic activity">
    <reaction evidence="7 8">
        <text>adenosine(34) in tRNA + H2O + H(+) = inosine(34) in tRNA + NH4(+)</text>
        <dbReference type="Rhea" id="RHEA:43168"/>
        <dbReference type="Rhea" id="RHEA-COMP:10373"/>
        <dbReference type="Rhea" id="RHEA-COMP:10374"/>
        <dbReference type="ChEBI" id="CHEBI:15377"/>
        <dbReference type="ChEBI" id="CHEBI:15378"/>
        <dbReference type="ChEBI" id="CHEBI:28938"/>
        <dbReference type="ChEBI" id="CHEBI:74411"/>
        <dbReference type="ChEBI" id="CHEBI:82852"/>
        <dbReference type="EC" id="3.5.4.33"/>
    </reaction>
</comment>
<evidence type="ECO:0000259" key="9">
    <source>
        <dbReference type="PROSITE" id="PS51747"/>
    </source>
</evidence>
<dbReference type="NCBIfam" id="NF008113">
    <property type="entry name" value="PRK10860.1"/>
    <property type="match status" value="1"/>
</dbReference>
<gene>
    <name evidence="8" type="primary">tadA</name>
    <name evidence="10" type="ORF">AXF15_04675</name>
</gene>
<reference evidence="11" key="1">
    <citation type="submission" date="2016-02" db="EMBL/GenBank/DDBJ databases">
        <authorList>
            <person name="Holder M.E."/>
            <person name="Ajami N.J."/>
            <person name="Petrosino J.F."/>
        </authorList>
    </citation>
    <scope>NUCLEOTIDE SEQUENCE [LARGE SCALE GENOMIC DNA]</scope>
    <source>
        <strain evidence="11">DSM 12838</strain>
    </source>
</reference>
<dbReference type="Gene3D" id="3.40.140.10">
    <property type="entry name" value="Cytidine Deaminase, domain 2"/>
    <property type="match status" value="1"/>
</dbReference>
<comment type="similarity">
    <text evidence="1">Belongs to the cytidine and deoxycytidylate deaminase family. ADAT2 subfamily.</text>
</comment>
<dbReference type="PROSITE" id="PS51747">
    <property type="entry name" value="CYT_DCMP_DEAMINASES_2"/>
    <property type="match status" value="1"/>
</dbReference>
<dbReference type="EMBL" id="CP014230">
    <property type="protein sequence ID" value="AMD92474.1"/>
    <property type="molecule type" value="Genomic_DNA"/>
</dbReference>
<evidence type="ECO:0000256" key="8">
    <source>
        <dbReference type="HAMAP-Rule" id="MF_00972"/>
    </source>
</evidence>
<feature type="binding site" evidence="8">
    <location>
        <position position="101"/>
    </location>
    <ligand>
        <name>Zn(2+)</name>
        <dbReference type="ChEBI" id="CHEBI:29105"/>
        <note>catalytic</note>
    </ligand>
</feature>
<evidence type="ECO:0000256" key="2">
    <source>
        <dbReference type="ARBA" id="ARBA00011738"/>
    </source>
</evidence>
<proteinExistence type="inferred from homology"/>
<dbReference type="KEGG" id="doa:AXF15_04675"/>
<dbReference type="InterPro" id="IPR002125">
    <property type="entry name" value="CMP_dCMP_dom"/>
</dbReference>
<organism evidence="10 11">
    <name type="scientific">Desulfomicrobium orale DSM 12838</name>
    <dbReference type="NCBI Taxonomy" id="888061"/>
    <lineage>
        <taxon>Bacteria</taxon>
        <taxon>Pseudomonadati</taxon>
        <taxon>Thermodesulfobacteriota</taxon>
        <taxon>Desulfovibrionia</taxon>
        <taxon>Desulfovibrionales</taxon>
        <taxon>Desulfomicrobiaceae</taxon>
        <taxon>Desulfomicrobium</taxon>
    </lineage>
</organism>
<dbReference type="Pfam" id="PF00383">
    <property type="entry name" value="dCMP_cyt_deam_1"/>
    <property type="match status" value="1"/>
</dbReference>
<dbReference type="GO" id="GO:0008270">
    <property type="term" value="F:zinc ion binding"/>
    <property type="evidence" value="ECO:0007669"/>
    <property type="project" value="UniProtKB-UniRule"/>
</dbReference>
<comment type="function">
    <text evidence="8">Catalyzes the deamination of adenosine to inosine at the wobble position 34 of tRNA(Arg2).</text>
</comment>
<dbReference type="EC" id="3.5.4.33" evidence="8"/>
<accession>A0A0X8JPA1</accession>
<dbReference type="InterPro" id="IPR016193">
    <property type="entry name" value="Cytidine_deaminase-like"/>
</dbReference>
<evidence type="ECO:0000313" key="11">
    <source>
        <dbReference type="Proteomes" id="UP000063964"/>
    </source>
</evidence>
<feature type="binding site" evidence="8">
    <location>
        <position position="68"/>
    </location>
    <ligand>
        <name>Zn(2+)</name>
        <dbReference type="ChEBI" id="CHEBI:29105"/>
        <note>catalytic</note>
    </ligand>
</feature>
<keyword evidence="5 8" id="KW-0378">Hydrolase</keyword>
<keyword evidence="6 8" id="KW-0862">Zinc</keyword>
<dbReference type="HAMAP" id="MF_00972">
    <property type="entry name" value="tRNA_aden_deaminase"/>
    <property type="match status" value="1"/>
</dbReference>
<feature type="domain" description="CMP/dCMP-type deaminase" evidence="9">
    <location>
        <begin position="16"/>
        <end position="126"/>
    </location>
</feature>
<evidence type="ECO:0000256" key="1">
    <source>
        <dbReference type="ARBA" id="ARBA00010669"/>
    </source>
</evidence>
<protein>
    <recommendedName>
        <fullName evidence="8">tRNA-specific adenosine deaminase</fullName>
        <ecNumber evidence="8">3.5.4.33</ecNumber>
    </recommendedName>
</protein>
<dbReference type="AlphaFoldDB" id="A0A0X8JPA1"/>
<feature type="binding site" evidence="8">
    <location>
        <position position="98"/>
    </location>
    <ligand>
        <name>Zn(2+)</name>
        <dbReference type="ChEBI" id="CHEBI:29105"/>
        <note>catalytic</note>
    </ligand>
</feature>
<dbReference type="InterPro" id="IPR028883">
    <property type="entry name" value="tRNA_aden_deaminase"/>
</dbReference>
<dbReference type="CDD" id="cd01285">
    <property type="entry name" value="nucleoside_deaminase"/>
    <property type="match status" value="1"/>
</dbReference>
<dbReference type="GO" id="GO:0002100">
    <property type="term" value="P:tRNA wobble adenosine to inosine editing"/>
    <property type="evidence" value="ECO:0007669"/>
    <property type="project" value="UniProtKB-UniRule"/>
</dbReference>
<evidence type="ECO:0000256" key="7">
    <source>
        <dbReference type="ARBA" id="ARBA00048045"/>
    </source>
</evidence>
<keyword evidence="4 8" id="KW-0479">Metal-binding</keyword>
<dbReference type="InterPro" id="IPR016192">
    <property type="entry name" value="APOBEC/CMP_deaminase_Zn-bd"/>
</dbReference>
<evidence type="ECO:0000256" key="4">
    <source>
        <dbReference type="ARBA" id="ARBA00022723"/>
    </source>
</evidence>
<comment type="cofactor">
    <cofactor evidence="8">
        <name>Zn(2+)</name>
        <dbReference type="ChEBI" id="CHEBI:29105"/>
    </cofactor>
    <text evidence="8">Binds 1 zinc ion per subunit.</text>
</comment>
<dbReference type="PANTHER" id="PTHR11079">
    <property type="entry name" value="CYTOSINE DEAMINASE FAMILY MEMBER"/>
    <property type="match status" value="1"/>
</dbReference>